<dbReference type="AlphaFoldDB" id="A0AA94KP43"/>
<organism evidence="1 2">
    <name type="scientific">Kosakonia oryzae</name>
    <dbReference type="NCBI Taxonomy" id="497725"/>
    <lineage>
        <taxon>Bacteria</taxon>
        <taxon>Pseudomonadati</taxon>
        <taxon>Pseudomonadota</taxon>
        <taxon>Gammaproteobacteria</taxon>
        <taxon>Enterobacterales</taxon>
        <taxon>Enterobacteriaceae</taxon>
        <taxon>Kosakonia</taxon>
    </lineage>
</organism>
<evidence type="ECO:0000313" key="2">
    <source>
        <dbReference type="Proteomes" id="UP000182314"/>
    </source>
</evidence>
<protein>
    <submittedName>
        <fullName evidence="1">Uncharacterized protein</fullName>
    </submittedName>
</protein>
<comment type="caution">
    <text evidence="1">The sequence shown here is derived from an EMBL/GenBank/DDBJ whole genome shotgun (WGS) entry which is preliminary data.</text>
</comment>
<evidence type="ECO:0000313" key="1">
    <source>
        <dbReference type="EMBL" id="SFC02393.1"/>
    </source>
</evidence>
<name>A0AA94KP43_9ENTR</name>
<sequence length="124" mass="13941">MINQHYGTMHIIRQCVMPGMLAMHKGHTWNVSAVRGKHVYLRTMREATRISDCLVEVLLNGKGDPVIKEKTPTGAKCAYCGKPLTAETTVKETILFRNGAQLARKENEYCSKQCATHDQWAHEG</sequence>
<reference evidence="1 2" key="1">
    <citation type="submission" date="2016-10" db="EMBL/GenBank/DDBJ databases">
        <authorList>
            <person name="Varghese N."/>
            <person name="Submissions S."/>
        </authorList>
    </citation>
    <scope>NUCLEOTIDE SEQUENCE [LARGE SCALE GENOMIC DNA]</scope>
    <source>
        <strain evidence="1 2">CGMCC 1.7012</strain>
    </source>
</reference>
<dbReference type="NCBIfam" id="NF041288">
    <property type="entry name" value="YdaE_coli"/>
    <property type="match status" value="1"/>
</dbReference>
<dbReference type="EMBL" id="FOKO01000002">
    <property type="protein sequence ID" value="SFC02393.1"/>
    <property type="molecule type" value="Genomic_DNA"/>
</dbReference>
<proteinExistence type="predicted"/>
<dbReference type="InterPro" id="IPR047842">
    <property type="entry name" value="YdaE-like"/>
</dbReference>
<dbReference type="Proteomes" id="UP000182314">
    <property type="component" value="Unassembled WGS sequence"/>
</dbReference>
<accession>A0AA94KP43</accession>
<gene>
    <name evidence="1" type="ORF">SAMN05216286_1333</name>
</gene>